<dbReference type="EMBL" id="JASBQV010000025">
    <property type="protein sequence ID" value="MDI3235985.1"/>
    <property type="molecule type" value="Genomic_DNA"/>
</dbReference>
<comment type="caution">
    <text evidence="2">The sequence shown here is derived from an EMBL/GenBank/DDBJ whole genome shotgun (WGS) entry which is preliminary data.</text>
</comment>
<reference evidence="2 3" key="1">
    <citation type="submission" date="2023-04" db="EMBL/GenBank/DDBJ databases">
        <title>Antarctic isolates genomes.</title>
        <authorList>
            <person name="Dimov S.G."/>
        </authorList>
    </citation>
    <scope>NUCLEOTIDE SEQUENCE [LARGE SCALE GENOMIC DNA]</scope>
    <source>
        <strain evidence="2 3">AL19</strain>
    </source>
</reference>
<protein>
    <submittedName>
        <fullName evidence="2">Uncharacterized protein</fullName>
    </submittedName>
</protein>
<evidence type="ECO:0000256" key="1">
    <source>
        <dbReference type="SAM" id="MobiDB-lite"/>
    </source>
</evidence>
<feature type="region of interest" description="Disordered" evidence="1">
    <location>
        <begin position="1"/>
        <end position="20"/>
    </location>
</feature>
<feature type="compositionally biased region" description="Polar residues" evidence="1">
    <location>
        <begin position="138"/>
        <end position="156"/>
    </location>
</feature>
<sequence>MARSKNHKPGLSPGVGLTYTPGNDATYTESFNDYLKKRNINRNQAIGELLTIALQTLKDSYDLPDPTTVQYMDNQVPIYPSPSNLLNRSNQQPLTISKEVIENQNSSAQPKEEESSNTDHLEQEIVRNETKRKVLSDFITTTANSGNPSKNFTGNDEQIKPTTEKTSNPSSKSSTDINGLARMLSGME</sequence>
<dbReference type="Proteomes" id="UP001243286">
    <property type="component" value="Unassembled WGS sequence"/>
</dbReference>
<keyword evidence="3" id="KW-1185">Reference proteome</keyword>
<proteinExistence type="predicted"/>
<gene>
    <name evidence="2" type="ORF">QK289_13290</name>
</gene>
<organism evidence="2 3">
    <name type="scientific">Exiguobacterium antarcticum</name>
    <dbReference type="NCBI Taxonomy" id="132920"/>
    <lineage>
        <taxon>Bacteria</taxon>
        <taxon>Bacillati</taxon>
        <taxon>Bacillota</taxon>
        <taxon>Bacilli</taxon>
        <taxon>Bacillales</taxon>
        <taxon>Bacillales Family XII. Incertae Sedis</taxon>
        <taxon>Exiguobacterium</taxon>
    </lineage>
</organism>
<feature type="compositionally biased region" description="Basic and acidic residues" evidence="1">
    <location>
        <begin position="110"/>
        <end position="135"/>
    </location>
</feature>
<feature type="compositionally biased region" description="Polar residues" evidence="1">
    <location>
        <begin position="164"/>
        <end position="177"/>
    </location>
</feature>
<name>A0ABT6R4V7_9BACL</name>
<evidence type="ECO:0000313" key="2">
    <source>
        <dbReference type="EMBL" id="MDI3235985.1"/>
    </source>
</evidence>
<dbReference type="RefSeq" id="WP_282356984.1">
    <property type="nucleotide sequence ID" value="NZ_JASBQV010000025.1"/>
</dbReference>
<accession>A0ABT6R4V7</accession>
<feature type="region of interest" description="Disordered" evidence="1">
    <location>
        <begin position="101"/>
        <end position="188"/>
    </location>
</feature>
<evidence type="ECO:0000313" key="3">
    <source>
        <dbReference type="Proteomes" id="UP001243286"/>
    </source>
</evidence>